<dbReference type="CDD" id="cd00405">
    <property type="entry name" value="PRAI"/>
    <property type="match status" value="1"/>
</dbReference>
<evidence type="ECO:0000256" key="5">
    <source>
        <dbReference type="ARBA" id="ARBA00022272"/>
    </source>
</evidence>
<evidence type="ECO:0000256" key="7">
    <source>
        <dbReference type="ARBA" id="ARBA00022822"/>
    </source>
</evidence>
<keyword evidence="8 10" id="KW-0057">Aromatic amino acid biosynthesis</keyword>
<keyword evidence="6 10" id="KW-0028">Amino-acid biosynthesis</keyword>
<dbReference type="FunFam" id="3.20.20.70:FF:000075">
    <property type="entry name" value="Tryptophan biosynthesis protein TRP1"/>
    <property type="match status" value="1"/>
</dbReference>
<evidence type="ECO:0000313" key="13">
    <source>
        <dbReference type="Proteomes" id="UP000185655"/>
    </source>
</evidence>
<dbReference type="InterPro" id="IPR011060">
    <property type="entry name" value="RibuloseP-bd_barrel"/>
</dbReference>
<evidence type="ECO:0000256" key="8">
    <source>
        <dbReference type="ARBA" id="ARBA00023141"/>
    </source>
</evidence>
<dbReference type="GO" id="GO:0004640">
    <property type="term" value="F:phosphoribosylanthranilate isomerase activity"/>
    <property type="evidence" value="ECO:0007669"/>
    <property type="project" value="UniProtKB-UniRule"/>
</dbReference>
<comment type="similarity">
    <text evidence="3 10">Belongs to the TrpF family.</text>
</comment>
<reference evidence="12 13" key="1">
    <citation type="submission" date="2016-11" db="EMBL/GenBank/DDBJ databases">
        <authorList>
            <person name="Jaros S."/>
            <person name="Januszkiewicz K."/>
            <person name="Wedrychowicz H."/>
        </authorList>
    </citation>
    <scope>NUCLEOTIDE SEQUENCE [LARGE SCALE GENOMIC DNA]</scope>
    <source>
        <strain evidence="12 13">DSM 22330</strain>
    </source>
</reference>
<organism evidence="12 13">
    <name type="scientific">Pseudolactococcus chungangensis CAU 28 = DSM 22330</name>
    <dbReference type="NCBI Taxonomy" id="1122154"/>
    <lineage>
        <taxon>Bacteria</taxon>
        <taxon>Bacillati</taxon>
        <taxon>Bacillota</taxon>
        <taxon>Bacilli</taxon>
        <taxon>Lactobacillales</taxon>
        <taxon>Streptococcaceae</taxon>
        <taxon>Pseudolactococcus</taxon>
    </lineage>
</organism>
<dbReference type="InterPro" id="IPR001240">
    <property type="entry name" value="PRAI_dom"/>
</dbReference>
<dbReference type="STRING" id="1122154.SAMN02746068_01773"/>
<sequence>MWIKICGLSTQAAVETAVKAGATHIGFVFADSKRKVTPEYAKYLGKFVPKTVKKVGLFVNEDLTLVQDIVAKVGLDMVQLHGQESADYAAQVGVPVIKAFGIKDGKLPDNISEFKNQVILLDAPPAQFAGGSGTSFDWKALDLSALDGYQFFVAGGLTPENVGEAIRYFPTAYGVDISSGVETNGVKDLEKINHFIEKASVAHSEDLLAECLAIIRKLNDYHIVPYLMGSLAVTLVAGFPTNPDDIDLQLRQADFQNFDLLTEVMASMGYQLIDLHEHKFSKGKILVGFANVETLKKYADVDYSELALGKNQADSSALFYLPNIAQQIKIYKAATQDSWRAGKPKDQLILNQLKEQK</sequence>
<dbReference type="InterPro" id="IPR044643">
    <property type="entry name" value="TrpF_fam"/>
</dbReference>
<protein>
    <recommendedName>
        <fullName evidence="5 10">N-(5'-phosphoribosyl)anthranilate isomerase</fullName>
        <shortName evidence="10">PRAI</shortName>
        <ecNumber evidence="4 10">5.3.1.24</ecNumber>
    </recommendedName>
</protein>
<dbReference type="Gene3D" id="3.20.20.70">
    <property type="entry name" value="Aldolase class I"/>
    <property type="match status" value="1"/>
</dbReference>
<dbReference type="PANTHER" id="PTHR42894">
    <property type="entry name" value="N-(5'-PHOSPHORIBOSYL)ANTHRANILATE ISOMERASE"/>
    <property type="match status" value="1"/>
</dbReference>
<proteinExistence type="inferred from homology"/>
<accession>A0A1K2HI02</accession>
<dbReference type="OrthoDB" id="9786954at2"/>
<evidence type="ECO:0000259" key="11">
    <source>
        <dbReference type="Pfam" id="PF00697"/>
    </source>
</evidence>
<dbReference type="HAMAP" id="MF_00135">
    <property type="entry name" value="PRAI"/>
    <property type="match status" value="1"/>
</dbReference>
<dbReference type="InterPro" id="IPR013785">
    <property type="entry name" value="Aldolase_TIM"/>
</dbReference>
<dbReference type="Proteomes" id="UP000185655">
    <property type="component" value="Unassembled WGS sequence"/>
</dbReference>
<dbReference type="Pfam" id="PF00697">
    <property type="entry name" value="PRAI"/>
    <property type="match status" value="1"/>
</dbReference>
<comment type="catalytic activity">
    <reaction evidence="1 10">
        <text>N-(5-phospho-beta-D-ribosyl)anthranilate = 1-(2-carboxyphenylamino)-1-deoxy-D-ribulose 5-phosphate</text>
        <dbReference type="Rhea" id="RHEA:21540"/>
        <dbReference type="ChEBI" id="CHEBI:18277"/>
        <dbReference type="ChEBI" id="CHEBI:58613"/>
        <dbReference type="EC" id="5.3.1.24"/>
    </reaction>
</comment>
<evidence type="ECO:0000256" key="3">
    <source>
        <dbReference type="ARBA" id="ARBA00007571"/>
    </source>
</evidence>
<evidence type="ECO:0000256" key="4">
    <source>
        <dbReference type="ARBA" id="ARBA00012572"/>
    </source>
</evidence>
<evidence type="ECO:0000256" key="6">
    <source>
        <dbReference type="ARBA" id="ARBA00022605"/>
    </source>
</evidence>
<evidence type="ECO:0000256" key="10">
    <source>
        <dbReference type="HAMAP-Rule" id="MF_00135"/>
    </source>
</evidence>
<dbReference type="PANTHER" id="PTHR42894:SF1">
    <property type="entry name" value="N-(5'-PHOSPHORIBOSYL)ANTHRANILATE ISOMERASE"/>
    <property type="match status" value="1"/>
</dbReference>
<evidence type="ECO:0000256" key="9">
    <source>
        <dbReference type="ARBA" id="ARBA00023235"/>
    </source>
</evidence>
<keyword evidence="7 10" id="KW-0822">Tryptophan biosynthesis</keyword>
<name>A0A1K2HI02_9LACT</name>
<dbReference type="AlphaFoldDB" id="A0A1K2HI02"/>
<feature type="domain" description="N-(5'phosphoribosyl) anthranilate isomerase (PRAI)" evidence="11">
    <location>
        <begin position="3"/>
        <end position="197"/>
    </location>
</feature>
<dbReference type="EMBL" id="FPKS01000012">
    <property type="protein sequence ID" value="SFZ75906.1"/>
    <property type="molecule type" value="Genomic_DNA"/>
</dbReference>
<gene>
    <name evidence="10" type="primary">trpF</name>
    <name evidence="12" type="ORF">SAMN02746068_01773</name>
</gene>
<evidence type="ECO:0000313" key="12">
    <source>
        <dbReference type="EMBL" id="SFZ75906.1"/>
    </source>
</evidence>
<evidence type="ECO:0000256" key="2">
    <source>
        <dbReference type="ARBA" id="ARBA00004664"/>
    </source>
</evidence>
<comment type="pathway">
    <text evidence="2 10">Amino-acid biosynthesis; L-tryptophan biosynthesis; L-tryptophan from chorismate: step 3/5.</text>
</comment>
<dbReference type="SUPFAM" id="SSF51366">
    <property type="entry name" value="Ribulose-phoshate binding barrel"/>
    <property type="match status" value="1"/>
</dbReference>
<dbReference type="EC" id="5.3.1.24" evidence="4 10"/>
<dbReference type="GO" id="GO:0000162">
    <property type="term" value="P:L-tryptophan biosynthetic process"/>
    <property type="evidence" value="ECO:0007669"/>
    <property type="project" value="UniProtKB-UniRule"/>
</dbReference>
<keyword evidence="9 10" id="KW-0413">Isomerase</keyword>
<evidence type="ECO:0000256" key="1">
    <source>
        <dbReference type="ARBA" id="ARBA00001164"/>
    </source>
</evidence>
<dbReference type="UniPathway" id="UPA00035">
    <property type="reaction ID" value="UER00042"/>
</dbReference>
<dbReference type="NCBIfam" id="NF002300">
    <property type="entry name" value="PRK01222.1-7"/>
    <property type="match status" value="1"/>
</dbReference>